<evidence type="ECO:0000313" key="3">
    <source>
        <dbReference type="Proteomes" id="UP000054721"/>
    </source>
</evidence>
<accession>A0A0V1KL22</accession>
<proteinExistence type="predicted"/>
<evidence type="ECO:0000313" key="2">
    <source>
        <dbReference type="EMBL" id="KRZ48011.1"/>
    </source>
</evidence>
<keyword evidence="1" id="KW-1133">Transmembrane helix</keyword>
<dbReference type="AlphaFoldDB" id="A0A0V1KL22"/>
<dbReference type="Proteomes" id="UP000054721">
    <property type="component" value="Unassembled WGS sequence"/>
</dbReference>
<name>A0A0V1KL22_9BILA</name>
<gene>
    <name evidence="2" type="ORF">T02_16127</name>
</gene>
<sequence>MEANNDLIQFVTTKRHQQKLHFIIHAIVATSINKAAVLSVNLYPQTIIFRNYKKAPTEISIENSTH</sequence>
<keyword evidence="1" id="KW-0812">Transmembrane</keyword>
<reference evidence="2 3" key="1">
    <citation type="submission" date="2015-05" db="EMBL/GenBank/DDBJ databases">
        <title>Evolution of Trichinella species and genotypes.</title>
        <authorList>
            <person name="Korhonen P.K."/>
            <person name="Edoardo P."/>
            <person name="Giuseppe L.R."/>
            <person name="Gasser R.B."/>
        </authorList>
    </citation>
    <scope>NUCLEOTIDE SEQUENCE [LARGE SCALE GENOMIC DNA]</scope>
    <source>
        <strain evidence="2">ISS10</strain>
    </source>
</reference>
<organism evidence="2 3">
    <name type="scientific">Trichinella nativa</name>
    <dbReference type="NCBI Taxonomy" id="6335"/>
    <lineage>
        <taxon>Eukaryota</taxon>
        <taxon>Metazoa</taxon>
        <taxon>Ecdysozoa</taxon>
        <taxon>Nematoda</taxon>
        <taxon>Enoplea</taxon>
        <taxon>Dorylaimia</taxon>
        <taxon>Trichinellida</taxon>
        <taxon>Trichinellidae</taxon>
        <taxon>Trichinella</taxon>
    </lineage>
</organism>
<feature type="transmembrane region" description="Helical" evidence="1">
    <location>
        <begin position="20"/>
        <end position="43"/>
    </location>
</feature>
<keyword evidence="3" id="KW-1185">Reference proteome</keyword>
<dbReference type="EMBL" id="JYDW01000490">
    <property type="protein sequence ID" value="KRZ48011.1"/>
    <property type="molecule type" value="Genomic_DNA"/>
</dbReference>
<keyword evidence="1" id="KW-0472">Membrane</keyword>
<evidence type="ECO:0000256" key="1">
    <source>
        <dbReference type="SAM" id="Phobius"/>
    </source>
</evidence>
<comment type="caution">
    <text evidence="2">The sequence shown here is derived from an EMBL/GenBank/DDBJ whole genome shotgun (WGS) entry which is preliminary data.</text>
</comment>
<protein>
    <submittedName>
        <fullName evidence="2">Uncharacterized protein</fullName>
    </submittedName>
</protein>